<name>B5IHL6_ACIB4</name>
<keyword evidence="2" id="KW-1185">Reference proteome</keyword>
<dbReference type="RefSeq" id="WP_008086773.1">
    <property type="nucleotide sequence ID" value="NC_013926.1"/>
</dbReference>
<dbReference type="Proteomes" id="UP000001400">
    <property type="component" value="Chromosome"/>
</dbReference>
<dbReference type="KEGG" id="abi:Aboo_1002"/>
<accession>B5IHL6</accession>
<evidence type="ECO:0000313" key="1">
    <source>
        <dbReference type="EMBL" id="ADD08811.1"/>
    </source>
</evidence>
<proteinExistence type="predicted"/>
<dbReference type="GeneID" id="8827959"/>
<dbReference type="EMBL" id="CP001941">
    <property type="protein sequence ID" value="ADD08811.1"/>
    <property type="molecule type" value="Genomic_DNA"/>
</dbReference>
<sequence length="86" mass="10070">MEGVVLDDEKDGDFLTIVYKGKYKGRNKKIEGLMFLYYDDIEKLARDKLINEHDFDEVEVLDILETHYFKKGMSENGTRRDDSEGS</sequence>
<protein>
    <submittedName>
        <fullName evidence="1">Uncharacterized protein</fullName>
    </submittedName>
</protein>
<reference evidence="1" key="1">
    <citation type="submission" date="2010-02" db="EMBL/GenBank/DDBJ databases">
        <title>Complete sequence of Aciduliprofundum boonei T469.</title>
        <authorList>
            <consortium name="US DOE Joint Genome Institute"/>
            <person name="Lucas S."/>
            <person name="Copeland A."/>
            <person name="Lapidus A."/>
            <person name="Cheng J.-F."/>
            <person name="Bruce D."/>
            <person name="Goodwin L."/>
            <person name="Pitluck S."/>
            <person name="Saunders E."/>
            <person name="Detter J.C."/>
            <person name="Han C."/>
            <person name="Tapia R."/>
            <person name="Land M."/>
            <person name="Hauser L."/>
            <person name="Kyrpides N."/>
            <person name="Mikhailova N."/>
            <person name="Flores G."/>
            <person name="Reysenbach A.-L."/>
            <person name="Woyke T."/>
        </authorList>
    </citation>
    <scope>NUCLEOTIDE SEQUENCE</scope>
    <source>
        <strain evidence="1">T469</strain>
    </source>
</reference>
<evidence type="ECO:0000313" key="2">
    <source>
        <dbReference type="Proteomes" id="UP000001400"/>
    </source>
</evidence>
<organism evidence="1 2">
    <name type="scientific">Aciduliprofundum boonei (strain DSM 19572 / T469)</name>
    <dbReference type="NCBI Taxonomy" id="439481"/>
    <lineage>
        <taxon>Archaea</taxon>
        <taxon>Methanobacteriati</taxon>
        <taxon>Thermoplasmatota</taxon>
        <taxon>DHVE2 group</taxon>
        <taxon>Candidatus Aciduliprofundum</taxon>
    </lineage>
</organism>
<dbReference type="STRING" id="439481.Aboo_1002"/>
<dbReference type="AlphaFoldDB" id="B5IHL6"/>
<dbReference type="HOGENOM" id="CLU_2490234_0_0_2"/>
<gene>
    <name evidence="1" type="ordered locus">Aboo_1002</name>
</gene>